<evidence type="ECO:0000259" key="2">
    <source>
        <dbReference type="SMART" id="SM00065"/>
    </source>
</evidence>
<keyword evidence="1" id="KW-0378">Hydrolase</keyword>
<dbReference type="Gene3D" id="3.60.40.10">
    <property type="entry name" value="PPM-type phosphatase domain"/>
    <property type="match status" value="1"/>
</dbReference>
<dbReference type="SMART" id="SM00065">
    <property type="entry name" value="GAF"/>
    <property type="match status" value="1"/>
</dbReference>
<dbReference type="GO" id="GO:0016791">
    <property type="term" value="F:phosphatase activity"/>
    <property type="evidence" value="ECO:0007669"/>
    <property type="project" value="TreeGrafter"/>
</dbReference>
<comment type="caution">
    <text evidence="4">The sequence shown here is derived from an EMBL/GenBank/DDBJ whole genome shotgun (WGS) entry which is preliminary data.</text>
</comment>
<dbReference type="InterPro" id="IPR036457">
    <property type="entry name" value="PPM-type-like_dom_sf"/>
</dbReference>
<dbReference type="Pfam" id="PF07228">
    <property type="entry name" value="SpoIIE"/>
    <property type="match status" value="1"/>
</dbReference>
<organism evidence="4 5">
    <name type="scientific">Paractinoplanes brasiliensis</name>
    <dbReference type="NCBI Taxonomy" id="52695"/>
    <lineage>
        <taxon>Bacteria</taxon>
        <taxon>Bacillati</taxon>
        <taxon>Actinomycetota</taxon>
        <taxon>Actinomycetes</taxon>
        <taxon>Micromonosporales</taxon>
        <taxon>Micromonosporaceae</taxon>
        <taxon>Paractinoplanes</taxon>
    </lineage>
</organism>
<dbReference type="SUPFAM" id="SSF55781">
    <property type="entry name" value="GAF domain-like"/>
    <property type="match status" value="1"/>
</dbReference>
<proteinExistence type="predicted"/>
<dbReference type="Pfam" id="PF13185">
    <property type="entry name" value="GAF_2"/>
    <property type="match status" value="1"/>
</dbReference>
<dbReference type="PANTHER" id="PTHR43156">
    <property type="entry name" value="STAGE II SPORULATION PROTEIN E-RELATED"/>
    <property type="match status" value="1"/>
</dbReference>
<keyword evidence="5" id="KW-1185">Reference proteome</keyword>
<dbReference type="Proteomes" id="UP000294901">
    <property type="component" value="Unassembled WGS sequence"/>
</dbReference>
<gene>
    <name evidence="4" type="ORF">C8E87_0036</name>
</gene>
<dbReference type="InterPro" id="IPR029016">
    <property type="entry name" value="GAF-like_dom_sf"/>
</dbReference>
<reference evidence="4 5" key="1">
    <citation type="submission" date="2019-03" db="EMBL/GenBank/DDBJ databases">
        <title>Sequencing the genomes of 1000 actinobacteria strains.</title>
        <authorList>
            <person name="Klenk H.-P."/>
        </authorList>
    </citation>
    <scope>NUCLEOTIDE SEQUENCE [LARGE SCALE GENOMIC DNA]</scope>
    <source>
        <strain evidence="4 5">DSM 43805</strain>
    </source>
</reference>
<evidence type="ECO:0000313" key="4">
    <source>
        <dbReference type="EMBL" id="TDO36466.1"/>
    </source>
</evidence>
<evidence type="ECO:0000313" key="5">
    <source>
        <dbReference type="Proteomes" id="UP000294901"/>
    </source>
</evidence>
<dbReference type="PANTHER" id="PTHR43156:SF2">
    <property type="entry name" value="STAGE II SPORULATION PROTEIN E"/>
    <property type="match status" value="1"/>
</dbReference>
<dbReference type="InterPro" id="IPR001932">
    <property type="entry name" value="PPM-type_phosphatase-like_dom"/>
</dbReference>
<dbReference type="Gene3D" id="3.30.450.40">
    <property type="match status" value="1"/>
</dbReference>
<feature type="domain" description="GAF" evidence="2">
    <location>
        <begin position="28"/>
        <end position="175"/>
    </location>
</feature>
<dbReference type="InterPro" id="IPR052016">
    <property type="entry name" value="Bact_Sigma-Reg"/>
</dbReference>
<protein>
    <submittedName>
        <fullName evidence="4">Serine phosphatase RsbU (Regulator of sigma subunit)</fullName>
    </submittedName>
</protein>
<name>A0A4R6JNY1_9ACTN</name>
<sequence length="407" mass="42974">MESDGVLSAVERLRRLDAMTDAALSRLEVPDLLDELLDRVRDLLGADTAAVLLLDPHDQHLSVAAAKGLEQDIRDGLRIPVGRGFAGRVAQGGKPLVLTRVTDADVVSSALLASGIRSLLGVPVFAGRDVIGVMLVGARSMRQFTEDDVRFLEVAADRAGAAEQIRSHRLDQAAAMSLQRSLLPPVLPALPGLQVAARYAPGQDFGIGGDWYDLFQLPSGWAGLVIGDVSGHGLASAVVMGRIRSALRAYALISEDPAEVLALLDRKVRHFEAGLLTTAFYAMISPDRTTVRMSSAGHLAPILALPGRPASLVEVPVDAPLGLGRLGARRSAVVGMPPEALLLGYTDGLVERRGEIIDVGIKRLLDIVEPASPADCVSAIMTSLGGQQTVDDVALIAVQRNAQDLSS</sequence>
<feature type="domain" description="PPM-type phosphatase" evidence="3">
    <location>
        <begin position="190"/>
        <end position="400"/>
    </location>
</feature>
<dbReference type="EMBL" id="SNWR01000001">
    <property type="protein sequence ID" value="TDO36466.1"/>
    <property type="molecule type" value="Genomic_DNA"/>
</dbReference>
<dbReference type="RefSeq" id="WP_239080638.1">
    <property type="nucleotide sequence ID" value="NZ_BOMD01000103.1"/>
</dbReference>
<dbReference type="SMART" id="SM00331">
    <property type="entry name" value="PP2C_SIG"/>
    <property type="match status" value="1"/>
</dbReference>
<dbReference type="InterPro" id="IPR003018">
    <property type="entry name" value="GAF"/>
</dbReference>
<evidence type="ECO:0000256" key="1">
    <source>
        <dbReference type="ARBA" id="ARBA00022801"/>
    </source>
</evidence>
<evidence type="ECO:0000259" key="3">
    <source>
        <dbReference type="SMART" id="SM00331"/>
    </source>
</evidence>
<accession>A0A4R6JNY1</accession>
<dbReference type="AlphaFoldDB" id="A0A4R6JNY1"/>